<accession>A0A8S5MNR3</accession>
<name>A0A8S5MNR3_9CAUD</name>
<sequence length="34" mass="3885">MLIFASDLSVIFSLWMACPNGIKSALNYTFRFVK</sequence>
<reference evidence="1" key="1">
    <citation type="journal article" date="2021" name="Proc. Natl. Acad. Sci. U.S.A.">
        <title>A Catalog of Tens of Thousands of Viruses from Human Metagenomes Reveals Hidden Associations with Chronic Diseases.</title>
        <authorList>
            <person name="Tisza M.J."/>
            <person name="Buck C.B."/>
        </authorList>
    </citation>
    <scope>NUCLEOTIDE SEQUENCE</scope>
    <source>
        <strain evidence="1">Ct3Sw5</strain>
    </source>
</reference>
<evidence type="ECO:0000313" key="1">
    <source>
        <dbReference type="EMBL" id="DAD84013.1"/>
    </source>
</evidence>
<organism evidence="1">
    <name type="scientific">Myoviridae sp. ct3Sw5</name>
    <dbReference type="NCBI Taxonomy" id="2826609"/>
    <lineage>
        <taxon>Viruses</taxon>
        <taxon>Duplodnaviria</taxon>
        <taxon>Heunggongvirae</taxon>
        <taxon>Uroviricota</taxon>
        <taxon>Caudoviricetes</taxon>
    </lineage>
</organism>
<proteinExistence type="predicted"/>
<dbReference type="EMBL" id="BK014950">
    <property type="protein sequence ID" value="DAD84013.1"/>
    <property type="molecule type" value="Genomic_DNA"/>
</dbReference>
<protein>
    <submittedName>
        <fullName evidence="1">Uncharacterized protein</fullName>
    </submittedName>
</protein>